<keyword evidence="3" id="KW-1185">Reference proteome</keyword>
<accession>A0A9P6BBL7</accession>
<dbReference type="InterPro" id="IPR010770">
    <property type="entry name" value="Ecd"/>
</dbReference>
<dbReference type="Pfam" id="PF07093">
    <property type="entry name" value="SGT1"/>
    <property type="match status" value="1"/>
</dbReference>
<dbReference type="AlphaFoldDB" id="A0A9P6BBL7"/>
<name>A0A9P6BBL7_9AGAM</name>
<evidence type="ECO:0000313" key="3">
    <source>
        <dbReference type="Proteomes" id="UP000886523"/>
    </source>
</evidence>
<dbReference type="EMBL" id="MU128915">
    <property type="protein sequence ID" value="KAF9519811.1"/>
    <property type="molecule type" value="Genomic_DNA"/>
</dbReference>
<sequence length="120" mass="13296">MLFAETKSKSTITTAGSAAQNGEALKDALRRDTEYQKYIKSLSKVGYFEGELEGSQRWRSLETRAAQAWVDMRREDNASRRSFASAVIDAIAEATATASSGSISLDFNRGEDSDRLAEYR</sequence>
<dbReference type="Proteomes" id="UP000886523">
    <property type="component" value="Unassembled WGS sequence"/>
</dbReference>
<dbReference type="OrthoDB" id="27237at2759"/>
<proteinExistence type="predicted"/>
<evidence type="ECO:0000313" key="2">
    <source>
        <dbReference type="EMBL" id="KAF9519811.1"/>
    </source>
</evidence>
<gene>
    <name evidence="2" type="ORF">BS47DRAFT_997720</name>
</gene>
<organism evidence="2 3">
    <name type="scientific">Hydnum rufescens UP504</name>
    <dbReference type="NCBI Taxonomy" id="1448309"/>
    <lineage>
        <taxon>Eukaryota</taxon>
        <taxon>Fungi</taxon>
        <taxon>Dikarya</taxon>
        <taxon>Basidiomycota</taxon>
        <taxon>Agaricomycotina</taxon>
        <taxon>Agaricomycetes</taxon>
        <taxon>Cantharellales</taxon>
        <taxon>Hydnaceae</taxon>
        <taxon>Hydnum</taxon>
    </lineage>
</organism>
<evidence type="ECO:0000256" key="1">
    <source>
        <dbReference type="SAM" id="MobiDB-lite"/>
    </source>
</evidence>
<reference evidence="2" key="1">
    <citation type="journal article" date="2020" name="Nat. Commun.">
        <title>Large-scale genome sequencing of mycorrhizal fungi provides insights into the early evolution of symbiotic traits.</title>
        <authorList>
            <person name="Miyauchi S."/>
            <person name="Kiss E."/>
            <person name="Kuo A."/>
            <person name="Drula E."/>
            <person name="Kohler A."/>
            <person name="Sanchez-Garcia M."/>
            <person name="Morin E."/>
            <person name="Andreopoulos B."/>
            <person name="Barry K.W."/>
            <person name="Bonito G."/>
            <person name="Buee M."/>
            <person name="Carver A."/>
            <person name="Chen C."/>
            <person name="Cichocki N."/>
            <person name="Clum A."/>
            <person name="Culley D."/>
            <person name="Crous P.W."/>
            <person name="Fauchery L."/>
            <person name="Girlanda M."/>
            <person name="Hayes R.D."/>
            <person name="Keri Z."/>
            <person name="LaButti K."/>
            <person name="Lipzen A."/>
            <person name="Lombard V."/>
            <person name="Magnuson J."/>
            <person name="Maillard F."/>
            <person name="Murat C."/>
            <person name="Nolan M."/>
            <person name="Ohm R.A."/>
            <person name="Pangilinan J."/>
            <person name="Pereira M.F."/>
            <person name="Perotto S."/>
            <person name="Peter M."/>
            <person name="Pfister S."/>
            <person name="Riley R."/>
            <person name="Sitrit Y."/>
            <person name="Stielow J.B."/>
            <person name="Szollosi G."/>
            <person name="Zifcakova L."/>
            <person name="Stursova M."/>
            <person name="Spatafora J.W."/>
            <person name="Tedersoo L."/>
            <person name="Vaario L.M."/>
            <person name="Yamada A."/>
            <person name="Yan M."/>
            <person name="Wang P."/>
            <person name="Xu J."/>
            <person name="Bruns T."/>
            <person name="Baldrian P."/>
            <person name="Vilgalys R."/>
            <person name="Dunand C."/>
            <person name="Henrissat B."/>
            <person name="Grigoriev I.V."/>
            <person name="Hibbett D."/>
            <person name="Nagy L.G."/>
            <person name="Martin F.M."/>
        </authorList>
    </citation>
    <scope>NUCLEOTIDE SEQUENCE</scope>
    <source>
        <strain evidence="2">UP504</strain>
    </source>
</reference>
<comment type="caution">
    <text evidence="2">The sequence shown here is derived from an EMBL/GenBank/DDBJ whole genome shotgun (WGS) entry which is preliminary data.</text>
</comment>
<feature type="region of interest" description="Disordered" evidence="1">
    <location>
        <begin position="97"/>
        <end position="120"/>
    </location>
</feature>
<protein>
    <submittedName>
        <fullName evidence="2">Uncharacterized protein</fullName>
    </submittedName>
</protein>
<feature type="compositionally biased region" description="Basic and acidic residues" evidence="1">
    <location>
        <begin position="108"/>
        <end position="120"/>
    </location>
</feature>